<reference evidence="6" key="1">
    <citation type="submission" date="2017-08" db="EMBL/GenBank/DDBJ databases">
        <authorList>
            <person name="Imhoff J.F."/>
            <person name="Rahn T."/>
            <person name="Kuenzel S."/>
            <person name="Neulinger S.C."/>
        </authorList>
    </citation>
    <scope>NUCLEOTIDE SEQUENCE</scope>
    <source>
        <strain evidence="6">DSM 9154</strain>
    </source>
</reference>
<dbReference type="Gene3D" id="1.10.10.10">
    <property type="entry name" value="Winged helix-like DNA-binding domain superfamily/Winged helix DNA-binding domain"/>
    <property type="match status" value="1"/>
</dbReference>
<dbReference type="InterPro" id="IPR000847">
    <property type="entry name" value="LysR_HTH_N"/>
</dbReference>
<dbReference type="GO" id="GO:0000976">
    <property type="term" value="F:transcription cis-regulatory region binding"/>
    <property type="evidence" value="ECO:0007669"/>
    <property type="project" value="TreeGrafter"/>
</dbReference>
<evidence type="ECO:0000313" key="6">
    <source>
        <dbReference type="EMBL" id="MBK1697287.1"/>
    </source>
</evidence>
<sequence>MSHLAKLSFRHVLTLEALHRTRSMSETARQIGRTQPAISQQIDAVEDAVGFQVLHHRRGGVHFTARGEQLVQAANALLDAFEQRVDALRQMPDERLRVGIPEDLWLTCKTWLDPLAERDIEIVSMTSHNVLQAFEAGEIDLGIAATTQPLQQATRTWRLDLGWAGCSPLSTRRGDIRLVSLPRGCLYSALAMAAVQSAPFRVERHLIFDNLDEMFCELKNGGITIMSAQLTASLGHWHDETQLPALPKANLNLLVRETGQDYLAWAASTLAGGISRALRQRERDPIAGMLKDLGVDLRFHSPA</sequence>
<dbReference type="RefSeq" id="WP_027288300.1">
    <property type="nucleotide sequence ID" value="NZ_NRRE01000022.1"/>
</dbReference>
<dbReference type="SUPFAM" id="SSF46785">
    <property type="entry name" value="Winged helix' DNA-binding domain"/>
    <property type="match status" value="1"/>
</dbReference>
<comment type="caution">
    <text evidence="6">The sequence shown here is derived from an EMBL/GenBank/DDBJ whole genome shotgun (WGS) entry which is preliminary data.</text>
</comment>
<name>A0A934UZK5_9PROT</name>
<keyword evidence="4" id="KW-0804">Transcription</keyword>
<evidence type="ECO:0000256" key="1">
    <source>
        <dbReference type="ARBA" id="ARBA00009437"/>
    </source>
</evidence>
<dbReference type="PANTHER" id="PTHR30126:SF40">
    <property type="entry name" value="HTH-TYPE TRANSCRIPTIONAL REGULATOR GLTR"/>
    <property type="match status" value="1"/>
</dbReference>
<comment type="similarity">
    <text evidence="1">Belongs to the LysR transcriptional regulatory family.</text>
</comment>
<dbReference type="EMBL" id="NRRE01000022">
    <property type="protein sequence ID" value="MBK1697287.1"/>
    <property type="molecule type" value="Genomic_DNA"/>
</dbReference>
<keyword evidence="7" id="KW-1185">Reference proteome</keyword>
<dbReference type="PANTHER" id="PTHR30126">
    <property type="entry name" value="HTH-TYPE TRANSCRIPTIONAL REGULATOR"/>
    <property type="match status" value="1"/>
</dbReference>
<dbReference type="Gene3D" id="3.40.190.10">
    <property type="entry name" value="Periplasmic binding protein-like II"/>
    <property type="match status" value="2"/>
</dbReference>
<dbReference type="AlphaFoldDB" id="A0A934UZK5"/>
<feature type="domain" description="HTH lysR-type" evidence="5">
    <location>
        <begin position="7"/>
        <end position="64"/>
    </location>
</feature>
<protein>
    <submittedName>
        <fullName evidence="6">LysR family transcriptional regulator</fullName>
    </submittedName>
</protein>
<evidence type="ECO:0000259" key="5">
    <source>
        <dbReference type="PROSITE" id="PS50931"/>
    </source>
</evidence>
<organism evidence="6 7">
    <name type="scientific">Rhodovibrio salinarum</name>
    <dbReference type="NCBI Taxonomy" id="1087"/>
    <lineage>
        <taxon>Bacteria</taxon>
        <taxon>Pseudomonadati</taxon>
        <taxon>Pseudomonadota</taxon>
        <taxon>Alphaproteobacteria</taxon>
        <taxon>Rhodospirillales</taxon>
        <taxon>Rhodovibrionaceae</taxon>
        <taxon>Rhodovibrio</taxon>
    </lineage>
</organism>
<accession>A0A934UZK5</accession>
<dbReference type="Pfam" id="PF00126">
    <property type="entry name" value="HTH_1"/>
    <property type="match status" value="1"/>
</dbReference>
<gene>
    <name evidence="6" type="ORF">CKO21_08500</name>
</gene>
<proteinExistence type="inferred from homology"/>
<reference evidence="6" key="2">
    <citation type="journal article" date="2020" name="Microorganisms">
        <title>Osmotic Adaptation and Compatible Solute Biosynthesis of Phototrophic Bacteria as Revealed from Genome Analyses.</title>
        <authorList>
            <person name="Imhoff J.F."/>
            <person name="Rahn T."/>
            <person name="Kunzel S."/>
            <person name="Keller A."/>
            <person name="Neulinger S.C."/>
        </authorList>
    </citation>
    <scope>NUCLEOTIDE SEQUENCE</scope>
    <source>
        <strain evidence="6">DSM 9154</strain>
    </source>
</reference>
<dbReference type="SUPFAM" id="SSF53850">
    <property type="entry name" value="Periplasmic binding protein-like II"/>
    <property type="match status" value="1"/>
</dbReference>
<dbReference type="PROSITE" id="PS50931">
    <property type="entry name" value="HTH_LYSR"/>
    <property type="match status" value="1"/>
</dbReference>
<evidence type="ECO:0000256" key="3">
    <source>
        <dbReference type="ARBA" id="ARBA00023125"/>
    </source>
</evidence>
<dbReference type="Proteomes" id="UP000778970">
    <property type="component" value="Unassembled WGS sequence"/>
</dbReference>
<dbReference type="InterPro" id="IPR036388">
    <property type="entry name" value="WH-like_DNA-bd_sf"/>
</dbReference>
<evidence type="ECO:0000256" key="4">
    <source>
        <dbReference type="ARBA" id="ARBA00023163"/>
    </source>
</evidence>
<dbReference type="GO" id="GO:0003700">
    <property type="term" value="F:DNA-binding transcription factor activity"/>
    <property type="evidence" value="ECO:0007669"/>
    <property type="project" value="InterPro"/>
</dbReference>
<dbReference type="InterPro" id="IPR036390">
    <property type="entry name" value="WH_DNA-bd_sf"/>
</dbReference>
<evidence type="ECO:0000313" key="7">
    <source>
        <dbReference type="Proteomes" id="UP000778970"/>
    </source>
</evidence>
<keyword evidence="3" id="KW-0238">DNA-binding</keyword>
<evidence type="ECO:0000256" key="2">
    <source>
        <dbReference type="ARBA" id="ARBA00023015"/>
    </source>
</evidence>
<keyword evidence="2" id="KW-0805">Transcription regulation</keyword>